<name>A0AAD6ITF2_DREDA</name>
<organism evidence="2 3">
    <name type="scientific">Drechslerella dactyloides</name>
    <name type="common">Nematode-trapping fungus</name>
    <name type="synonym">Arthrobotrys dactyloides</name>
    <dbReference type="NCBI Taxonomy" id="74499"/>
    <lineage>
        <taxon>Eukaryota</taxon>
        <taxon>Fungi</taxon>
        <taxon>Dikarya</taxon>
        <taxon>Ascomycota</taxon>
        <taxon>Pezizomycotina</taxon>
        <taxon>Orbiliomycetes</taxon>
        <taxon>Orbiliales</taxon>
        <taxon>Orbiliaceae</taxon>
        <taxon>Drechslerella</taxon>
    </lineage>
</organism>
<evidence type="ECO:0008006" key="4">
    <source>
        <dbReference type="Google" id="ProtNLM"/>
    </source>
</evidence>
<comment type="caution">
    <text evidence="2">The sequence shown here is derived from an EMBL/GenBank/DDBJ whole genome shotgun (WGS) entry which is preliminary data.</text>
</comment>
<dbReference type="AlphaFoldDB" id="A0AAD6ITF2"/>
<proteinExistence type="predicted"/>
<gene>
    <name evidence="2" type="ORF">Dda_6388</name>
</gene>
<accession>A0AAD6ITF2</accession>
<feature type="chain" id="PRO_5042130692" description="Apple domain-containing protein" evidence="1">
    <location>
        <begin position="25"/>
        <end position="388"/>
    </location>
</feature>
<dbReference type="Proteomes" id="UP001221413">
    <property type="component" value="Unassembled WGS sequence"/>
</dbReference>
<sequence length="388" mass="41846">MKTVKQLSPAAAIAAALCTFMVQAAPAPGGLLVKRATPPGYKPIPSIQNANFYLSGTGNGWLQSSCDTTALDITACAALCNGNNACKTFNHIDIDSTKYCCLYNLDNRSNLSPTTNTGGTISASYAFEKLPQRILPGYALESTLAGVSIWPKETVNNGFISFTSMDTDNTVVTTAGCAFLCSQNPTCKMFNHYKWKTDMKFYCDLFTNVLTSSSEVDTTGVVVANTDFAFRLLSSTSGFDAYPVGDYAIRASAGMVRPKGSYLQDTSVTPSVLLDQDQVDEAVEGCAAFCAVDITQWNQAHPFGVPPVYIPCLGFNVYQEWTAPSGTFKGWKCVAYSKPLTPPFTSYNYGKGTNPTTSTNRNSYFYTVPNPPSQNPDDSIDATVTITY</sequence>
<evidence type="ECO:0000256" key="1">
    <source>
        <dbReference type="SAM" id="SignalP"/>
    </source>
</evidence>
<reference evidence="2" key="1">
    <citation type="submission" date="2023-01" db="EMBL/GenBank/DDBJ databases">
        <title>The chitinases involved in constricting ring structure development in the nematode-trapping fungus Drechslerella dactyloides.</title>
        <authorList>
            <person name="Wang R."/>
            <person name="Zhang L."/>
            <person name="Tang P."/>
            <person name="Li S."/>
            <person name="Liang L."/>
        </authorList>
    </citation>
    <scope>NUCLEOTIDE SEQUENCE</scope>
    <source>
        <strain evidence="2">YMF1.00031</strain>
    </source>
</reference>
<evidence type="ECO:0000313" key="3">
    <source>
        <dbReference type="Proteomes" id="UP001221413"/>
    </source>
</evidence>
<keyword evidence="3" id="KW-1185">Reference proteome</keyword>
<feature type="signal peptide" evidence="1">
    <location>
        <begin position="1"/>
        <end position="24"/>
    </location>
</feature>
<protein>
    <recommendedName>
        <fullName evidence="4">Apple domain-containing protein</fullName>
    </recommendedName>
</protein>
<keyword evidence="1" id="KW-0732">Signal</keyword>
<evidence type="ECO:0000313" key="2">
    <source>
        <dbReference type="EMBL" id="KAJ6258348.1"/>
    </source>
</evidence>
<dbReference type="EMBL" id="JAQGDS010000008">
    <property type="protein sequence ID" value="KAJ6258348.1"/>
    <property type="molecule type" value="Genomic_DNA"/>
</dbReference>